<evidence type="ECO:0000259" key="11">
    <source>
        <dbReference type="PROSITE" id="PS52015"/>
    </source>
</evidence>
<organism evidence="12">
    <name type="scientific">candidate division WOR-3 bacterium</name>
    <dbReference type="NCBI Taxonomy" id="2052148"/>
    <lineage>
        <taxon>Bacteria</taxon>
        <taxon>Bacteria division WOR-3</taxon>
    </lineage>
</organism>
<evidence type="ECO:0000313" key="12">
    <source>
        <dbReference type="EMBL" id="HHS51937.1"/>
    </source>
</evidence>
<dbReference type="PRINTS" id="PR01374">
    <property type="entry name" value="TONBPROTEIN"/>
</dbReference>
<dbReference type="GO" id="GO:0055085">
    <property type="term" value="P:transmembrane transport"/>
    <property type="evidence" value="ECO:0007669"/>
    <property type="project" value="InterPro"/>
</dbReference>
<name>A0A7C6EA94_UNCW3</name>
<evidence type="ECO:0000256" key="5">
    <source>
        <dbReference type="ARBA" id="ARBA00022519"/>
    </source>
</evidence>
<accession>A0A7C6EA94</accession>
<evidence type="ECO:0000256" key="6">
    <source>
        <dbReference type="ARBA" id="ARBA00022692"/>
    </source>
</evidence>
<keyword evidence="6 10" id="KW-0812">Transmembrane</keyword>
<dbReference type="GO" id="GO:0015031">
    <property type="term" value="P:protein transport"/>
    <property type="evidence" value="ECO:0007669"/>
    <property type="project" value="UniProtKB-KW"/>
</dbReference>
<evidence type="ECO:0000256" key="8">
    <source>
        <dbReference type="ARBA" id="ARBA00022989"/>
    </source>
</evidence>
<evidence type="ECO:0000256" key="3">
    <source>
        <dbReference type="ARBA" id="ARBA00022448"/>
    </source>
</evidence>
<protein>
    <submittedName>
        <fullName evidence="12">Energy transducer TonB</fullName>
    </submittedName>
</protein>
<evidence type="ECO:0000256" key="4">
    <source>
        <dbReference type="ARBA" id="ARBA00022475"/>
    </source>
</evidence>
<dbReference type="NCBIfam" id="TIGR01352">
    <property type="entry name" value="tonB_Cterm"/>
    <property type="match status" value="1"/>
</dbReference>
<dbReference type="SUPFAM" id="SSF74653">
    <property type="entry name" value="TolA/TonB C-terminal domain"/>
    <property type="match status" value="1"/>
</dbReference>
<evidence type="ECO:0000256" key="7">
    <source>
        <dbReference type="ARBA" id="ARBA00022927"/>
    </source>
</evidence>
<dbReference type="InterPro" id="IPR006260">
    <property type="entry name" value="TonB/TolA_C"/>
</dbReference>
<reference evidence="12" key="1">
    <citation type="journal article" date="2020" name="mSystems">
        <title>Genome- and Community-Level Interaction Insights into Carbon Utilization and Element Cycling Functions of Hydrothermarchaeota in Hydrothermal Sediment.</title>
        <authorList>
            <person name="Zhou Z."/>
            <person name="Liu Y."/>
            <person name="Xu W."/>
            <person name="Pan J."/>
            <person name="Luo Z.H."/>
            <person name="Li M."/>
        </authorList>
    </citation>
    <scope>NUCLEOTIDE SEQUENCE [LARGE SCALE GENOMIC DNA]</scope>
    <source>
        <strain evidence="12">SpSt-876</strain>
    </source>
</reference>
<comment type="caution">
    <text evidence="12">The sequence shown here is derived from an EMBL/GenBank/DDBJ whole genome shotgun (WGS) entry which is preliminary data.</text>
</comment>
<keyword evidence="4" id="KW-1003">Cell membrane</keyword>
<keyword evidence="9 10" id="KW-0472">Membrane</keyword>
<dbReference type="Pfam" id="PF03544">
    <property type="entry name" value="TonB_C"/>
    <property type="match status" value="1"/>
</dbReference>
<dbReference type="PANTHER" id="PTHR33446:SF2">
    <property type="entry name" value="PROTEIN TONB"/>
    <property type="match status" value="1"/>
</dbReference>
<dbReference type="InterPro" id="IPR051045">
    <property type="entry name" value="TonB-dependent_transducer"/>
</dbReference>
<dbReference type="GO" id="GO:0030288">
    <property type="term" value="C:outer membrane-bounded periplasmic space"/>
    <property type="evidence" value="ECO:0007669"/>
    <property type="project" value="InterPro"/>
</dbReference>
<keyword evidence="8 10" id="KW-1133">Transmembrane helix</keyword>
<evidence type="ECO:0000256" key="9">
    <source>
        <dbReference type="ARBA" id="ARBA00023136"/>
    </source>
</evidence>
<keyword evidence="5" id="KW-0997">Cell inner membrane</keyword>
<dbReference type="EMBL" id="DTLI01000092">
    <property type="protein sequence ID" value="HHS51937.1"/>
    <property type="molecule type" value="Genomic_DNA"/>
</dbReference>
<comment type="similarity">
    <text evidence="2">Belongs to the TonB family.</text>
</comment>
<dbReference type="Gene3D" id="3.30.1150.10">
    <property type="match status" value="1"/>
</dbReference>
<feature type="transmembrane region" description="Helical" evidence="10">
    <location>
        <begin position="16"/>
        <end position="34"/>
    </location>
</feature>
<sequence>MTGVDWDIDRYYGRSMRLSTIGALLLVTASFIFLPKEFVITPYSLKRELTTIMEILPKEINKIAEPPVVERPKLPIAALRPEEVEKTTIDPTTKFPEITKKPAITEVPIVPFWIVEEKPRPEYIPQPPYPEVARLAGIEGQVVVEALVDVDGKIIDARVLKSSGNQALDEAAIRAARDARFTPAKQRDMLVRVWISIPFQFKLN</sequence>
<keyword evidence="7" id="KW-0653">Protein transport</keyword>
<dbReference type="AlphaFoldDB" id="A0A7C6EA94"/>
<evidence type="ECO:0000256" key="10">
    <source>
        <dbReference type="SAM" id="Phobius"/>
    </source>
</evidence>
<dbReference type="InterPro" id="IPR003538">
    <property type="entry name" value="TonB"/>
</dbReference>
<evidence type="ECO:0000256" key="2">
    <source>
        <dbReference type="ARBA" id="ARBA00006555"/>
    </source>
</evidence>
<feature type="domain" description="TonB C-terminal" evidence="11">
    <location>
        <begin position="114"/>
        <end position="204"/>
    </location>
</feature>
<dbReference type="PROSITE" id="PS52015">
    <property type="entry name" value="TONB_CTD"/>
    <property type="match status" value="1"/>
</dbReference>
<dbReference type="GO" id="GO:0098797">
    <property type="term" value="C:plasma membrane protein complex"/>
    <property type="evidence" value="ECO:0007669"/>
    <property type="project" value="TreeGrafter"/>
</dbReference>
<dbReference type="InterPro" id="IPR037682">
    <property type="entry name" value="TonB_C"/>
</dbReference>
<gene>
    <name evidence="12" type="ORF">ENW73_03585</name>
</gene>
<dbReference type="PANTHER" id="PTHR33446">
    <property type="entry name" value="PROTEIN TONB-RELATED"/>
    <property type="match status" value="1"/>
</dbReference>
<dbReference type="GO" id="GO:0031992">
    <property type="term" value="F:energy transducer activity"/>
    <property type="evidence" value="ECO:0007669"/>
    <property type="project" value="InterPro"/>
</dbReference>
<evidence type="ECO:0000256" key="1">
    <source>
        <dbReference type="ARBA" id="ARBA00004383"/>
    </source>
</evidence>
<comment type="subcellular location">
    <subcellularLocation>
        <location evidence="1">Cell inner membrane</location>
        <topology evidence="1">Single-pass membrane protein</topology>
        <orientation evidence="1">Periplasmic side</orientation>
    </subcellularLocation>
</comment>
<dbReference type="GO" id="GO:0015891">
    <property type="term" value="P:siderophore transport"/>
    <property type="evidence" value="ECO:0007669"/>
    <property type="project" value="InterPro"/>
</dbReference>
<proteinExistence type="inferred from homology"/>
<keyword evidence="3" id="KW-0813">Transport</keyword>